<dbReference type="Pfam" id="PF13672">
    <property type="entry name" value="PP2C_2"/>
    <property type="match status" value="1"/>
</dbReference>
<dbReference type="Proteomes" id="UP000748067">
    <property type="component" value="Unassembled WGS sequence"/>
</dbReference>
<sequence>MGGPLLANPRWRWAAASRIGTSHQRLGTRKQDAYGVRLTSRALCTVVSDGAGSASHGGEGASLVCRHLILAFKDWFSNHDHLPGDEVIRCWIDELRDRLSAVAARRNLTRRQFAATLVMLVVFKDELLTLQIGDSALVGRQKGAWEALCWPENGEFASTTYFVTDDPEPRLRLFRGQCEYDAFALFSDGLETIALEQATQQPYARFFDPMIKAVDGADGKGRLAGLSDALAQYLDSPRLCERTDDDKTLILISRR</sequence>
<evidence type="ECO:0000313" key="2">
    <source>
        <dbReference type="EMBL" id="KAF2408674.1"/>
    </source>
</evidence>
<evidence type="ECO:0000313" key="3">
    <source>
        <dbReference type="EMBL" id="SDM67228.1"/>
    </source>
</evidence>
<dbReference type="InterPro" id="IPR036457">
    <property type="entry name" value="PPM-type-like_dom_sf"/>
</dbReference>
<reference evidence="3 4" key="2">
    <citation type="submission" date="2016-10" db="EMBL/GenBank/DDBJ databases">
        <authorList>
            <person name="de Groot N.N."/>
        </authorList>
    </citation>
    <scope>NUCLEOTIDE SEQUENCE [LARGE SCALE GENOMIC DNA]</scope>
    <source>
        <strain evidence="3 4">BS2772</strain>
    </source>
</reference>
<protein>
    <submittedName>
        <fullName evidence="3">Serine/threonine protein phosphatase PrpC</fullName>
    </submittedName>
</protein>
<dbReference type="SUPFAM" id="SSF81606">
    <property type="entry name" value="PP2C-like"/>
    <property type="match status" value="1"/>
</dbReference>
<organism evidence="3 4">
    <name type="scientific">Pseudomonas antarctica</name>
    <dbReference type="NCBI Taxonomy" id="219572"/>
    <lineage>
        <taxon>Bacteria</taxon>
        <taxon>Pseudomonadati</taxon>
        <taxon>Pseudomonadota</taxon>
        <taxon>Gammaproteobacteria</taxon>
        <taxon>Pseudomonadales</taxon>
        <taxon>Pseudomonadaceae</taxon>
        <taxon>Pseudomonas</taxon>
    </lineage>
</organism>
<proteinExistence type="predicted"/>
<accession>A0A1G9V4Z5</accession>
<evidence type="ECO:0000313" key="5">
    <source>
        <dbReference type="Proteomes" id="UP000748067"/>
    </source>
</evidence>
<dbReference type="EMBL" id="JXDI01000001">
    <property type="protein sequence ID" value="KAF2408674.1"/>
    <property type="molecule type" value="Genomic_DNA"/>
</dbReference>
<evidence type="ECO:0000259" key="1">
    <source>
        <dbReference type="Pfam" id="PF13672"/>
    </source>
</evidence>
<name>A0A1G9V4Z5_9PSED</name>
<dbReference type="EMBL" id="LT629704">
    <property type="protein sequence ID" value="SDM67228.1"/>
    <property type="molecule type" value="Genomic_DNA"/>
</dbReference>
<feature type="domain" description="PPM-type phosphatase" evidence="1">
    <location>
        <begin position="19"/>
        <end position="229"/>
    </location>
</feature>
<dbReference type="InterPro" id="IPR001932">
    <property type="entry name" value="PPM-type_phosphatase-like_dom"/>
</dbReference>
<dbReference type="Proteomes" id="UP000182470">
    <property type="component" value="Chromosome I"/>
</dbReference>
<keyword evidence="5" id="KW-1185">Reference proteome</keyword>
<reference evidence="2 5" key="1">
    <citation type="submission" date="2015-01" db="EMBL/GenBank/DDBJ databases">
        <title>Genome Sequence of Pseudomonas antarctica CMS 35.</title>
        <authorList>
            <person name="Voget S."/>
            <person name="Chow J."/>
            <person name="Daniel R."/>
            <person name="Streit W."/>
        </authorList>
    </citation>
    <scope>NUCLEOTIDE SEQUENCE [LARGE SCALE GENOMIC DNA]</scope>
    <source>
        <strain evidence="2 5">CMS 35</strain>
    </source>
</reference>
<gene>
    <name evidence="2" type="ORF">PSAN_10720</name>
    <name evidence="3" type="ORF">SAMN04490179_0404</name>
</gene>
<dbReference type="RefSeq" id="WP_165447610.1">
    <property type="nucleotide sequence ID" value="NZ_JXDI01000001.1"/>
</dbReference>
<dbReference type="AlphaFoldDB" id="A0A1G9V4Z5"/>
<dbReference type="Gene3D" id="3.60.40.10">
    <property type="entry name" value="PPM-type phosphatase domain"/>
    <property type="match status" value="1"/>
</dbReference>
<evidence type="ECO:0000313" key="4">
    <source>
        <dbReference type="Proteomes" id="UP000182470"/>
    </source>
</evidence>